<dbReference type="Gene3D" id="3.30.200.20">
    <property type="entry name" value="Phosphorylase Kinase, domain 1"/>
    <property type="match status" value="1"/>
</dbReference>
<feature type="region of interest" description="Disordered" evidence="7">
    <location>
        <begin position="299"/>
        <end position="378"/>
    </location>
</feature>
<dbReference type="SMART" id="SM00220">
    <property type="entry name" value="S_TKc"/>
    <property type="match status" value="1"/>
</dbReference>
<feature type="compositionally biased region" description="Low complexity" evidence="7">
    <location>
        <begin position="315"/>
        <end position="332"/>
    </location>
</feature>
<dbReference type="RefSeq" id="WP_307198473.1">
    <property type="nucleotide sequence ID" value="NZ_JAUTAN010000001.1"/>
</dbReference>
<name>A0AAJ1U039_9ACTN</name>
<evidence type="ECO:0000256" key="5">
    <source>
        <dbReference type="ARBA" id="ARBA00022777"/>
    </source>
</evidence>
<dbReference type="CDD" id="cd14014">
    <property type="entry name" value="STKc_PknB_like"/>
    <property type="match status" value="1"/>
</dbReference>
<evidence type="ECO:0000256" key="4">
    <source>
        <dbReference type="ARBA" id="ARBA00022741"/>
    </source>
</evidence>
<dbReference type="InterPro" id="IPR008271">
    <property type="entry name" value="Ser/Thr_kinase_AS"/>
</dbReference>
<keyword evidence="8" id="KW-0812">Transmembrane</keyword>
<reference evidence="10" key="1">
    <citation type="submission" date="2023-07" db="EMBL/GenBank/DDBJ databases">
        <title>Functional and genomic diversity of the sorghum phyllosphere microbiome.</title>
        <authorList>
            <person name="Shade A."/>
        </authorList>
    </citation>
    <scope>NUCLEOTIDE SEQUENCE</scope>
    <source>
        <strain evidence="10">SORGH_AS_1067</strain>
    </source>
</reference>
<feature type="compositionally biased region" description="Low complexity" evidence="7">
    <location>
        <begin position="360"/>
        <end position="376"/>
    </location>
</feature>
<dbReference type="GO" id="GO:0004674">
    <property type="term" value="F:protein serine/threonine kinase activity"/>
    <property type="evidence" value="ECO:0007669"/>
    <property type="project" value="UniProtKB-KW"/>
</dbReference>
<dbReference type="InterPro" id="IPR000719">
    <property type="entry name" value="Prot_kinase_dom"/>
</dbReference>
<dbReference type="PANTHER" id="PTHR43289:SF6">
    <property type="entry name" value="SERINE_THREONINE-PROTEIN KINASE NEKL-3"/>
    <property type="match status" value="1"/>
</dbReference>
<feature type="region of interest" description="Disordered" evidence="7">
    <location>
        <begin position="474"/>
        <end position="513"/>
    </location>
</feature>
<feature type="transmembrane region" description="Helical" evidence="8">
    <location>
        <begin position="451"/>
        <end position="473"/>
    </location>
</feature>
<feature type="compositionally biased region" description="Low complexity" evidence="7">
    <location>
        <begin position="15"/>
        <end position="24"/>
    </location>
</feature>
<keyword evidence="8" id="KW-1133">Transmembrane helix</keyword>
<evidence type="ECO:0000256" key="1">
    <source>
        <dbReference type="ARBA" id="ARBA00012513"/>
    </source>
</evidence>
<dbReference type="PANTHER" id="PTHR43289">
    <property type="entry name" value="MITOGEN-ACTIVATED PROTEIN KINASE KINASE KINASE 20-RELATED"/>
    <property type="match status" value="1"/>
</dbReference>
<keyword evidence="4" id="KW-0547">Nucleotide-binding</keyword>
<keyword evidence="2" id="KW-0723">Serine/threonine-protein kinase</keyword>
<evidence type="ECO:0000256" key="2">
    <source>
        <dbReference type="ARBA" id="ARBA00022527"/>
    </source>
</evidence>
<sequence length="609" mass="63892">MTRERAGDSTDGAWRPPAAASEPAAPRREPEDVPGYVELTEVGRGGDSVVYRARQVSPHRVVAIKVLGTDDDGRVARFRREVDITIELGRQHPHIVNLLDVGTTGAGRPFLVMDFVEAGTVHDRLRQQGPLPVHEILEIGYVLADALAFAHERGVLHRDVKPQNVLVLPTTWVLADFGIARLAGSEHTASVETFTYRHAAPQVLDGEKPSQADDLWSLGSTLFTLLDGRPPFASDDPDEDSALAYIRRARTEPHRQLSAEGAERVAEVIDRCLQKDPAQRWPDAASLRDAFAALRTSAWLPGGGQTAPASPSPTPTSAGAPSTASGEGTAPRPVSPAPAIAPVPVDEPAPQEQPVPREQPVPAAAPAREDAWAPGADPEPLALSVLAHAPVQHEPDAAPTGTGGLVAGRPTGGADAAGPPRDTAPPAGTVPAAEPTPDPASDPARRRRRNLLVLLAVVALLVGMGLTIVGSALRGDDEPREASPADTTPTAGGGVPTATETPAEPDLEPRPNPDLAVLFTDIDAVGLDIEMAWTDPSEGEAEFYVAQTSGPEGTVVDYQAVLPPGTRQYVLPGALAAGGRQCYAILLRMPTGEFGVSDVRCITAPAADE</sequence>
<proteinExistence type="predicted"/>
<feature type="compositionally biased region" description="Low complexity" evidence="7">
    <location>
        <begin position="484"/>
        <end position="502"/>
    </location>
</feature>
<feature type="compositionally biased region" description="Basic and acidic residues" evidence="7">
    <location>
        <begin position="474"/>
        <end position="483"/>
    </location>
</feature>
<dbReference type="InterPro" id="IPR011009">
    <property type="entry name" value="Kinase-like_dom_sf"/>
</dbReference>
<dbReference type="SUPFAM" id="SSF56112">
    <property type="entry name" value="Protein kinase-like (PK-like)"/>
    <property type="match status" value="1"/>
</dbReference>
<protein>
    <recommendedName>
        <fullName evidence="1">non-specific serine/threonine protein kinase</fullName>
        <ecNumber evidence="1">2.7.11.1</ecNumber>
    </recommendedName>
</protein>
<dbReference type="EMBL" id="JAUTAN010000001">
    <property type="protein sequence ID" value="MDQ1103023.1"/>
    <property type="molecule type" value="Genomic_DNA"/>
</dbReference>
<feature type="region of interest" description="Disordered" evidence="7">
    <location>
        <begin position="393"/>
        <end position="445"/>
    </location>
</feature>
<keyword evidence="5" id="KW-0418">Kinase</keyword>
<accession>A0AAJ1U039</accession>
<evidence type="ECO:0000256" key="6">
    <source>
        <dbReference type="ARBA" id="ARBA00022840"/>
    </source>
</evidence>
<feature type="compositionally biased region" description="Pro residues" evidence="7">
    <location>
        <begin position="333"/>
        <end position="359"/>
    </location>
</feature>
<gene>
    <name evidence="10" type="ORF">QE405_000307</name>
</gene>
<keyword evidence="3 10" id="KW-0808">Transferase</keyword>
<organism evidence="10 11">
    <name type="scientific">Nocardioides zeae</name>
    <dbReference type="NCBI Taxonomy" id="1457234"/>
    <lineage>
        <taxon>Bacteria</taxon>
        <taxon>Bacillati</taxon>
        <taxon>Actinomycetota</taxon>
        <taxon>Actinomycetes</taxon>
        <taxon>Propionibacteriales</taxon>
        <taxon>Nocardioidaceae</taxon>
        <taxon>Nocardioides</taxon>
    </lineage>
</organism>
<keyword evidence="8" id="KW-0472">Membrane</keyword>
<dbReference type="AlphaFoldDB" id="A0AAJ1U039"/>
<evidence type="ECO:0000259" key="9">
    <source>
        <dbReference type="PROSITE" id="PS50011"/>
    </source>
</evidence>
<keyword evidence="6" id="KW-0067">ATP-binding</keyword>
<dbReference type="Pfam" id="PF00069">
    <property type="entry name" value="Pkinase"/>
    <property type="match status" value="1"/>
</dbReference>
<dbReference type="Proteomes" id="UP001239215">
    <property type="component" value="Unassembled WGS sequence"/>
</dbReference>
<feature type="region of interest" description="Disordered" evidence="7">
    <location>
        <begin position="1"/>
        <end position="33"/>
    </location>
</feature>
<feature type="domain" description="Protein kinase" evidence="9">
    <location>
        <begin position="36"/>
        <end position="292"/>
    </location>
</feature>
<evidence type="ECO:0000256" key="3">
    <source>
        <dbReference type="ARBA" id="ARBA00022679"/>
    </source>
</evidence>
<dbReference type="PROSITE" id="PS50011">
    <property type="entry name" value="PROTEIN_KINASE_DOM"/>
    <property type="match status" value="1"/>
</dbReference>
<dbReference type="Gene3D" id="1.10.510.10">
    <property type="entry name" value="Transferase(Phosphotransferase) domain 1"/>
    <property type="match status" value="1"/>
</dbReference>
<evidence type="ECO:0000256" key="8">
    <source>
        <dbReference type="SAM" id="Phobius"/>
    </source>
</evidence>
<dbReference type="GO" id="GO:0005524">
    <property type="term" value="F:ATP binding"/>
    <property type="evidence" value="ECO:0007669"/>
    <property type="project" value="UniProtKB-KW"/>
</dbReference>
<evidence type="ECO:0000256" key="7">
    <source>
        <dbReference type="SAM" id="MobiDB-lite"/>
    </source>
</evidence>
<evidence type="ECO:0000313" key="10">
    <source>
        <dbReference type="EMBL" id="MDQ1103023.1"/>
    </source>
</evidence>
<dbReference type="EC" id="2.7.11.1" evidence="1"/>
<evidence type="ECO:0000313" key="11">
    <source>
        <dbReference type="Proteomes" id="UP001239215"/>
    </source>
</evidence>
<dbReference type="PROSITE" id="PS00108">
    <property type="entry name" value="PROTEIN_KINASE_ST"/>
    <property type="match status" value="1"/>
</dbReference>
<comment type="caution">
    <text evidence="10">The sequence shown here is derived from an EMBL/GenBank/DDBJ whole genome shotgun (WGS) entry which is preliminary data.</text>
</comment>